<accession>A0A7L0HPS3</accession>
<name>A0A7L0HPS3_AREIN</name>
<gene>
    <name evidence="8" type="primary">Ervk18_1</name>
    <name evidence="8" type="ORF">AREINT_R15296</name>
</gene>
<evidence type="ECO:0000259" key="7">
    <source>
        <dbReference type="Pfam" id="PF06817"/>
    </source>
</evidence>
<dbReference type="InterPro" id="IPR010661">
    <property type="entry name" value="RVT_thumb"/>
</dbReference>
<keyword evidence="6" id="KW-0695">RNA-directed DNA polymerase</keyword>
<dbReference type="PANTHER" id="PTHR41694:SF3">
    <property type="entry name" value="RNA-DIRECTED DNA POLYMERASE-RELATED"/>
    <property type="match status" value="1"/>
</dbReference>
<dbReference type="Gene3D" id="3.30.70.270">
    <property type="match status" value="1"/>
</dbReference>
<keyword evidence="3" id="KW-0540">Nuclease</keyword>
<feature type="non-terminal residue" evidence="8">
    <location>
        <position position="55"/>
    </location>
</feature>
<dbReference type="InterPro" id="IPR043502">
    <property type="entry name" value="DNA/RNA_pol_sf"/>
</dbReference>
<dbReference type="AlphaFoldDB" id="A0A7L0HPS3"/>
<evidence type="ECO:0000256" key="4">
    <source>
        <dbReference type="ARBA" id="ARBA00022759"/>
    </source>
</evidence>
<evidence type="ECO:0000256" key="3">
    <source>
        <dbReference type="ARBA" id="ARBA00022722"/>
    </source>
</evidence>
<sequence>PWKYLGWVLSERNIKPQPLKISWKIGTLHELQKLLGTINWVRPMLGITNYDLQNL</sequence>
<keyword evidence="5" id="KW-0378">Hydrolase</keyword>
<keyword evidence="9" id="KW-1185">Reference proteome</keyword>
<feature type="domain" description="Reverse transcriptase thumb" evidence="7">
    <location>
        <begin position="16"/>
        <end position="55"/>
    </location>
</feature>
<evidence type="ECO:0000256" key="2">
    <source>
        <dbReference type="ARBA" id="ARBA00022695"/>
    </source>
</evidence>
<evidence type="ECO:0000256" key="5">
    <source>
        <dbReference type="ARBA" id="ARBA00022801"/>
    </source>
</evidence>
<protein>
    <submittedName>
        <fullName evidence="8">POK18 protein</fullName>
    </submittedName>
</protein>
<evidence type="ECO:0000256" key="1">
    <source>
        <dbReference type="ARBA" id="ARBA00022679"/>
    </source>
</evidence>
<dbReference type="SUPFAM" id="SSF56672">
    <property type="entry name" value="DNA/RNA polymerases"/>
    <property type="match status" value="1"/>
</dbReference>
<dbReference type="EMBL" id="VXAK01010971">
    <property type="protein sequence ID" value="NXK21083.1"/>
    <property type="molecule type" value="Genomic_DNA"/>
</dbReference>
<dbReference type="GO" id="GO:0003964">
    <property type="term" value="F:RNA-directed DNA polymerase activity"/>
    <property type="evidence" value="ECO:0007669"/>
    <property type="project" value="UniProtKB-KW"/>
</dbReference>
<keyword evidence="1" id="KW-0808">Transferase</keyword>
<keyword evidence="4" id="KW-0255">Endonuclease</keyword>
<dbReference type="PANTHER" id="PTHR41694">
    <property type="entry name" value="ENDOGENOUS RETROVIRUS GROUP K MEMBER POL PROTEIN"/>
    <property type="match status" value="1"/>
</dbReference>
<dbReference type="Proteomes" id="UP000541811">
    <property type="component" value="Unassembled WGS sequence"/>
</dbReference>
<dbReference type="GO" id="GO:0016787">
    <property type="term" value="F:hydrolase activity"/>
    <property type="evidence" value="ECO:0007669"/>
    <property type="project" value="UniProtKB-KW"/>
</dbReference>
<dbReference type="Pfam" id="PF06817">
    <property type="entry name" value="RVT_thumb"/>
    <property type="match status" value="1"/>
</dbReference>
<keyword evidence="2" id="KW-0548">Nucleotidyltransferase</keyword>
<feature type="non-terminal residue" evidence="8">
    <location>
        <position position="1"/>
    </location>
</feature>
<evidence type="ECO:0000313" key="9">
    <source>
        <dbReference type="Proteomes" id="UP000541811"/>
    </source>
</evidence>
<dbReference type="InterPro" id="IPR043128">
    <property type="entry name" value="Rev_trsase/Diguanyl_cyclase"/>
</dbReference>
<evidence type="ECO:0000313" key="8">
    <source>
        <dbReference type="EMBL" id="NXK21083.1"/>
    </source>
</evidence>
<organism evidence="8 9">
    <name type="scientific">Arenaria interpres</name>
    <name type="common">Ruddy turnstone</name>
    <name type="synonym">Tringa interpres</name>
    <dbReference type="NCBI Taxonomy" id="54971"/>
    <lineage>
        <taxon>Eukaryota</taxon>
        <taxon>Metazoa</taxon>
        <taxon>Chordata</taxon>
        <taxon>Craniata</taxon>
        <taxon>Vertebrata</taxon>
        <taxon>Euteleostomi</taxon>
        <taxon>Archelosauria</taxon>
        <taxon>Archosauria</taxon>
        <taxon>Dinosauria</taxon>
        <taxon>Saurischia</taxon>
        <taxon>Theropoda</taxon>
        <taxon>Coelurosauria</taxon>
        <taxon>Aves</taxon>
        <taxon>Neognathae</taxon>
        <taxon>Neoaves</taxon>
        <taxon>Charadriiformes</taxon>
        <taxon>Scolopacidae</taxon>
        <taxon>Arenaria</taxon>
    </lineage>
</organism>
<evidence type="ECO:0000256" key="6">
    <source>
        <dbReference type="ARBA" id="ARBA00022918"/>
    </source>
</evidence>
<dbReference type="GO" id="GO:0004519">
    <property type="term" value="F:endonuclease activity"/>
    <property type="evidence" value="ECO:0007669"/>
    <property type="project" value="UniProtKB-KW"/>
</dbReference>
<reference evidence="8 9" key="1">
    <citation type="submission" date="2019-09" db="EMBL/GenBank/DDBJ databases">
        <title>Bird 10,000 Genomes (B10K) Project - Family phase.</title>
        <authorList>
            <person name="Zhang G."/>
        </authorList>
    </citation>
    <scope>NUCLEOTIDE SEQUENCE [LARGE SCALE GENOMIC DNA]</scope>
    <source>
        <strain evidence="8">B10K-DU-005-73</strain>
        <tissue evidence="8">Liver</tissue>
    </source>
</reference>
<proteinExistence type="predicted"/>
<comment type="caution">
    <text evidence="8">The sequence shown here is derived from an EMBL/GenBank/DDBJ whole genome shotgun (WGS) entry which is preliminary data.</text>
</comment>
<dbReference type="GO" id="GO:0035613">
    <property type="term" value="F:RNA stem-loop binding"/>
    <property type="evidence" value="ECO:0007669"/>
    <property type="project" value="TreeGrafter"/>
</dbReference>